<proteinExistence type="predicted"/>
<gene>
    <name evidence="5" type="ORF">GCM10009554_55840</name>
</gene>
<dbReference type="EMBL" id="BAAAHK010000013">
    <property type="protein sequence ID" value="GAA0952610.1"/>
    <property type="molecule type" value="Genomic_DNA"/>
</dbReference>
<dbReference type="PANTHER" id="PTHR37042">
    <property type="entry name" value="OUTER MEMBRANE PROTEIN RV1973"/>
    <property type="match status" value="1"/>
</dbReference>
<keyword evidence="4" id="KW-0812">Transmembrane</keyword>
<name>A0ABN1R6N4_9ACTN</name>
<feature type="region of interest" description="Disordered" evidence="3">
    <location>
        <begin position="1"/>
        <end position="99"/>
    </location>
</feature>
<keyword evidence="2 4" id="KW-0472">Membrane</keyword>
<evidence type="ECO:0008006" key="7">
    <source>
        <dbReference type="Google" id="ProtNLM"/>
    </source>
</evidence>
<dbReference type="PANTHER" id="PTHR37042:SF4">
    <property type="entry name" value="OUTER MEMBRANE PROTEIN RV1973"/>
    <property type="match status" value="1"/>
</dbReference>
<sequence>MPRKIAGQRRRPETTPEVNPQTPPIKPVTQATPGLPEAPAGRSQETPATTLGDEMAAAGPSDPHSGAADERALTTPETDAEGADAAPAAEAARADAGAAAMATPATADAGSAASSAPSATAERSRTAVVLSAALGVLLVVILALTAILGVKAWKGKEAEDARDQAAAAGRKAAETALSYDYRTLDKSFAAARATMTPEFAGQFDATAKVAGELATKTKATVRAEVREVGVRDGDANRVTLIIFVNQTTTSTITKGSPRVDLNRTRFTMVRNGDQWLVQEIAGL</sequence>
<protein>
    <recommendedName>
        <fullName evidence="7">Mce-associated membrane protein</fullName>
    </recommendedName>
</protein>
<evidence type="ECO:0000256" key="3">
    <source>
        <dbReference type="SAM" id="MobiDB-lite"/>
    </source>
</evidence>
<evidence type="ECO:0000256" key="1">
    <source>
        <dbReference type="ARBA" id="ARBA00004370"/>
    </source>
</evidence>
<reference evidence="5 6" key="1">
    <citation type="journal article" date="2019" name="Int. J. Syst. Evol. Microbiol.">
        <title>The Global Catalogue of Microorganisms (GCM) 10K type strain sequencing project: providing services to taxonomists for standard genome sequencing and annotation.</title>
        <authorList>
            <consortium name="The Broad Institute Genomics Platform"/>
            <consortium name="The Broad Institute Genome Sequencing Center for Infectious Disease"/>
            <person name="Wu L."/>
            <person name="Ma J."/>
        </authorList>
    </citation>
    <scope>NUCLEOTIDE SEQUENCE [LARGE SCALE GENOMIC DNA]</scope>
    <source>
        <strain evidence="5 6">JCM 10977</strain>
    </source>
</reference>
<comment type="caution">
    <text evidence="5">The sequence shown here is derived from an EMBL/GenBank/DDBJ whole genome shotgun (WGS) entry which is preliminary data.</text>
</comment>
<accession>A0ABN1R6N4</accession>
<keyword evidence="4" id="KW-1133">Transmembrane helix</keyword>
<evidence type="ECO:0000256" key="2">
    <source>
        <dbReference type="ARBA" id="ARBA00023136"/>
    </source>
</evidence>
<evidence type="ECO:0000256" key="4">
    <source>
        <dbReference type="SAM" id="Phobius"/>
    </source>
</evidence>
<feature type="compositionally biased region" description="Low complexity" evidence="3">
    <location>
        <begin position="83"/>
        <end position="99"/>
    </location>
</feature>
<comment type="subcellular location">
    <subcellularLocation>
        <location evidence="1">Membrane</location>
    </subcellularLocation>
</comment>
<feature type="transmembrane region" description="Helical" evidence="4">
    <location>
        <begin position="127"/>
        <end position="150"/>
    </location>
</feature>
<organism evidence="5 6">
    <name type="scientific">Kribbella koreensis</name>
    <dbReference type="NCBI Taxonomy" id="57909"/>
    <lineage>
        <taxon>Bacteria</taxon>
        <taxon>Bacillati</taxon>
        <taxon>Actinomycetota</taxon>
        <taxon>Actinomycetes</taxon>
        <taxon>Propionibacteriales</taxon>
        <taxon>Kribbellaceae</taxon>
        <taxon>Kribbella</taxon>
    </lineage>
</organism>
<keyword evidence="6" id="KW-1185">Reference proteome</keyword>
<evidence type="ECO:0000313" key="5">
    <source>
        <dbReference type="EMBL" id="GAA0952610.1"/>
    </source>
</evidence>
<dbReference type="Proteomes" id="UP001500542">
    <property type="component" value="Unassembled WGS sequence"/>
</dbReference>
<evidence type="ECO:0000313" key="6">
    <source>
        <dbReference type="Proteomes" id="UP001500542"/>
    </source>
</evidence>